<dbReference type="GO" id="GO:0003676">
    <property type="term" value="F:nucleic acid binding"/>
    <property type="evidence" value="ECO:0007669"/>
    <property type="project" value="InterPro"/>
</dbReference>
<evidence type="ECO:0000313" key="3">
    <source>
        <dbReference type="Proteomes" id="UP000029120"/>
    </source>
</evidence>
<evidence type="ECO:0000259" key="1">
    <source>
        <dbReference type="Pfam" id="PF13456"/>
    </source>
</evidence>
<dbReference type="GO" id="GO:0004523">
    <property type="term" value="F:RNA-DNA hybrid ribonuclease activity"/>
    <property type="evidence" value="ECO:0007669"/>
    <property type="project" value="InterPro"/>
</dbReference>
<dbReference type="OrthoDB" id="1712133at2759"/>
<dbReference type="AlphaFoldDB" id="A0A087GQY8"/>
<evidence type="ECO:0000313" key="2">
    <source>
        <dbReference type="EMBL" id="KFK32290.1"/>
    </source>
</evidence>
<name>A0A087GQY8_ARAAL</name>
<accession>A0A087GQY8</accession>
<dbReference type="Proteomes" id="UP000029120">
    <property type="component" value="Chromosome 6"/>
</dbReference>
<gene>
    <name evidence="2" type="ordered locus">AALP_Aa6g223200</name>
</gene>
<feature type="domain" description="RNase H type-1" evidence="1">
    <location>
        <begin position="175"/>
        <end position="272"/>
    </location>
</feature>
<dbReference type="Gramene" id="KFK32290">
    <property type="protein sequence ID" value="KFK32290"/>
    <property type="gene ID" value="AALP_AA6G223200"/>
</dbReference>
<dbReference type="InterPro" id="IPR002156">
    <property type="entry name" value="RNaseH_domain"/>
</dbReference>
<reference evidence="3" key="1">
    <citation type="journal article" date="2015" name="Nat. Plants">
        <title>Genome expansion of Arabis alpina linked with retrotransposition and reduced symmetric DNA methylation.</title>
        <authorList>
            <person name="Willing E.M."/>
            <person name="Rawat V."/>
            <person name="Mandakova T."/>
            <person name="Maumus F."/>
            <person name="James G.V."/>
            <person name="Nordstroem K.J."/>
            <person name="Becker C."/>
            <person name="Warthmann N."/>
            <person name="Chica C."/>
            <person name="Szarzynska B."/>
            <person name="Zytnicki M."/>
            <person name="Albani M.C."/>
            <person name="Kiefer C."/>
            <person name="Bergonzi S."/>
            <person name="Castaings L."/>
            <person name="Mateos J.L."/>
            <person name="Berns M.C."/>
            <person name="Bujdoso N."/>
            <person name="Piofczyk T."/>
            <person name="de Lorenzo L."/>
            <person name="Barrero-Sicilia C."/>
            <person name="Mateos I."/>
            <person name="Piednoel M."/>
            <person name="Hagmann J."/>
            <person name="Chen-Min-Tao R."/>
            <person name="Iglesias-Fernandez R."/>
            <person name="Schuster S.C."/>
            <person name="Alonso-Blanco C."/>
            <person name="Roudier F."/>
            <person name="Carbonero P."/>
            <person name="Paz-Ares J."/>
            <person name="Davis S.J."/>
            <person name="Pecinka A."/>
            <person name="Quesneville H."/>
            <person name="Colot V."/>
            <person name="Lysak M.A."/>
            <person name="Weigel D."/>
            <person name="Coupland G."/>
            <person name="Schneeberger K."/>
        </authorList>
    </citation>
    <scope>NUCLEOTIDE SEQUENCE [LARGE SCALE GENOMIC DNA]</scope>
    <source>
        <strain evidence="3">cv. Pajares</strain>
    </source>
</reference>
<sequence>MNPYSSKTFSTLRCWSQLWHEDPAGEPLLSVFSVVNASVPTTPFCLGEMGLAQQDNFMGLCLAKKLSDSKFLSHLSSPSYFKVLSQELLVSTPNINPPHTPHLLWQWFKSSPITINPPFRSPTLNFSSIEYALVDLVYKDSLDGLALVEFEFNISSRRLLGSCLVRECKTTPNTSLVTRNEEGNKTWFFCQTQFTPLIAEGLAIKAALAQVSYNGKRNFSVKSEFLQMVRAINNGSTTSKVYGFLHDNLSVSKFFDLFHVKFISKIVNCIAQNALYVMVKMISYYINESFSKL</sequence>
<keyword evidence="3" id="KW-1185">Reference proteome</keyword>
<dbReference type="EMBL" id="CM002874">
    <property type="protein sequence ID" value="KFK32290.1"/>
    <property type="molecule type" value="Genomic_DNA"/>
</dbReference>
<organism evidence="2 3">
    <name type="scientific">Arabis alpina</name>
    <name type="common">Alpine rock-cress</name>
    <dbReference type="NCBI Taxonomy" id="50452"/>
    <lineage>
        <taxon>Eukaryota</taxon>
        <taxon>Viridiplantae</taxon>
        <taxon>Streptophyta</taxon>
        <taxon>Embryophyta</taxon>
        <taxon>Tracheophyta</taxon>
        <taxon>Spermatophyta</taxon>
        <taxon>Magnoliopsida</taxon>
        <taxon>eudicotyledons</taxon>
        <taxon>Gunneridae</taxon>
        <taxon>Pentapetalae</taxon>
        <taxon>rosids</taxon>
        <taxon>malvids</taxon>
        <taxon>Brassicales</taxon>
        <taxon>Brassicaceae</taxon>
        <taxon>Arabideae</taxon>
        <taxon>Arabis</taxon>
    </lineage>
</organism>
<dbReference type="Pfam" id="PF13456">
    <property type="entry name" value="RVT_3"/>
    <property type="match status" value="1"/>
</dbReference>
<protein>
    <recommendedName>
        <fullName evidence="1">RNase H type-1 domain-containing protein</fullName>
    </recommendedName>
</protein>
<proteinExistence type="predicted"/>